<dbReference type="Proteomes" id="UP001501231">
    <property type="component" value="Unassembled WGS sequence"/>
</dbReference>
<evidence type="ECO:0000256" key="1">
    <source>
        <dbReference type="SAM" id="MobiDB-lite"/>
    </source>
</evidence>
<reference evidence="3" key="1">
    <citation type="journal article" date="2019" name="Int. J. Syst. Evol. Microbiol.">
        <title>The Global Catalogue of Microorganisms (GCM) 10K type strain sequencing project: providing services to taxonomists for standard genome sequencing and annotation.</title>
        <authorList>
            <consortium name="The Broad Institute Genomics Platform"/>
            <consortium name="The Broad Institute Genome Sequencing Center for Infectious Disease"/>
            <person name="Wu L."/>
            <person name="Ma J."/>
        </authorList>
    </citation>
    <scope>NUCLEOTIDE SEQUENCE [LARGE SCALE GENOMIC DNA]</scope>
    <source>
        <strain evidence="3">JCM 3325</strain>
    </source>
</reference>
<name>A0ABP5WZ88_9ACTN</name>
<keyword evidence="3" id="KW-1185">Reference proteome</keyword>
<feature type="region of interest" description="Disordered" evidence="1">
    <location>
        <begin position="78"/>
        <end position="108"/>
    </location>
</feature>
<organism evidence="2 3">
    <name type="scientific">Actinomadura vinacea</name>
    <dbReference type="NCBI Taxonomy" id="115336"/>
    <lineage>
        <taxon>Bacteria</taxon>
        <taxon>Bacillati</taxon>
        <taxon>Actinomycetota</taxon>
        <taxon>Actinomycetes</taxon>
        <taxon>Streptosporangiales</taxon>
        <taxon>Thermomonosporaceae</taxon>
        <taxon>Actinomadura</taxon>
    </lineage>
</organism>
<evidence type="ECO:0000313" key="2">
    <source>
        <dbReference type="EMBL" id="GAA2436648.1"/>
    </source>
</evidence>
<sequence length="108" mass="11519">MPGKCRRLHARLAACGLRRAVSAAATPSRCRGGRLRGPDLPGALLQLGGAHHEPARRKVPHVVVHIDAQREHVHRNPGVAAGLDGLPQCGQNGRMPGRANAFSYSEIE</sequence>
<protein>
    <submittedName>
        <fullName evidence="2">Uncharacterized protein</fullName>
    </submittedName>
</protein>
<evidence type="ECO:0000313" key="3">
    <source>
        <dbReference type="Proteomes" id="UP001501231"/>
    </source>
</evidence>
<comment type="caution">
    <text evidence="2">The sequence shown here is derived from an EMBL/GenBank/DDBJ whole genome shotgun (WGS) entry which is preliminary data.</text>
</comment>
<gene>
    <name evidence="2" type="ORF">GCM10010191_59260</name>
</gene>
<proteinExistence type="predicted"/>
<dbReference type="EMBL" id="BAAARW010000021">
    <property type="protein sequence ID" value="GAA2436648.1"/>
    <property type="molecule type" value="Genomic_DNA"/>
</dbReference>
<accession>A0ABP5WZ88</accession>